<accession>A0A507BGJ2</accession>
<keyword evidence="5 7" id="KW-0408">Iron</keyword>
<evidence type="ECO:0000256" key="1">
    <source>
        <dbReference type="ARBA" id="ARBA00001971"/>
    </source>
</evidence>
<keyword evidence="10" id="KW-1185">Reference proteome</keyword>
<keyword evidence="7" id="KW-0349">Heme</keyword>
<feature type="transmembrane region" description="Helical" evidence="8">
    <location>
        <begin position="315"/>
        <end position="339"/>
    </location>
</feature>
<evidence type="ECO:0000256" key="4">
    <source>
        <dbReference type="ARBA" id="ARBA00023002"/>
    </source>
</evidence>
<comment type="cofactor">
    <cofactor evidence="1">
        <name>heme</name>
        <dbReference type="ChEBI" id="CHEBI:30413"/>
    </cofactor>
</comment>
<dbReference type="GO" id="GO:0020037">
    <property type="term" value="F:heme binding"/>
    <property type="evidence" value="ECO:0007669"/>
    <property type="project" value="InterPro"/>
</dbReference>
<evidence type="ECO:0000256" key="6">
    <source>
        <dbReference type="ARBA" id="ARBA00023033"/>
    </source>
</evidence>
<dbReference type="InterPro" id="IPR047146">
    <property type="entry name" value="Cyt_P450_E_CYP52_fungi"/>
</dbReference>
<dbReference type="Gene3D" id="1.10.630.10">
    <property type="entry name" value="Cytochrome P450"/>
    <property type="match status" value="1"/>
</dbReference>
<keyword evidence="8" id="KW-1133">Transmembrane helix</keyword>
<keyword evidence="6 7" id="KW-0503">Monooxygenase</keyword>
<dbReference type="GO" id="GO:0016712">
    <property type="term" value="F:oxidoreductase activity, acting on paired donors, with incorporation or reduction of molecular oxygen, reduced flavin or flavoprotein as one donor, and incorporation of one atom of oxygen"/>
    <property type="evidence" value="ECO:0007669"/>
    <property type="project" value="InterPro"/>
</dbReference>
<dbReference type="SUPFAM" id="SSF48264">
    <property type="entry name" value="Cytochrome P450"/>
    <property type="match status" value="1"/>
</dbReference>
<dbReference type="AlphaFoldDB" id="A0A507BGJ2"/>
<comment type="similarity">
    <text evidence="2 7">Belongs to the cytochrome P450 family.</text>
</comment>
<dbReference type="Pfam" id="PF00067">
    <property type="entry name" value="p450"/>
    <property type="match status" value="1"/>
</dbReference>
<dbReference type="InterPro" id="IPR002974">
    <property type="entry name" value="Cyt_P450_E_CYP52_ascomycetes"/>
</dbReference>
<evidence type="ECO:0000256" key="8">
    <source>
        <dbReference type="SAM" id="Phobius"/>
    </source>
</evidence>
<evidence type="ECO:0000256" key="2">
    <source>
        <dbReference type="ARBA" id="ARBA00010617"/>
    </source>
</evidence>
<evidence type="ECO:0008006" key="11">
    <source>
        <dbReference type="Google" id="ProtNLM"/>
    </source>
</evidence>
<evidence type="ECO:0000256" key="5">
    <source>
        <dbReference type="ARBA" id="ARBA00023004"/>
    </source>
</evidence>
<gene>
    <name evidence="9" type="ORF">E0L32_000162</name>
</gene>
<dbReference type="RefSeq" id="XP_030997539.1">
    <property type="nucleotide sequence ID" value="XM_031135711.1"/>
</dbReference>
<evidence type="ECO:0000256" key="3">
    <source>
        <dbReference type="ARBA" id="ARBA00022723"/>
    </source>
</evidence>
<keyword evidence="4 7" id="KW-0560">Oxidoreductase</keyword>
<sequence>MQPAIALALGTALVHFAAVILIDRVRRYRALAALSRKHRCAPAQRELPWDLLGLYKVWSAAKHVIAGDSLKDAERLFASYGQTYASCILGQRVFFTCHPRNMRQVLVSRFQDFDSSKGIRDHLFRPITARGIFALDGEDWKAARGLFRDLFSHTRTLFDIELQERCFQNLLVRLEHEERTSGKAMDLQPRFLDLMLDLTTAFAMGESSDVLRLDQSAEKKEFVAALLYVKKTMARDGFLGPVHVFLSKKEFHRCCGTVHRFVERVIRERLESKSQLEKSQKSTPDGGDASEHKNHGCLLDGLMESSTNVLELRDGVVTILIAGIDSVASLLSTTFFLIARDQRVFDKLRESILTSIGHEQPTYESLRNLGYLRHVFNETMRVYPPVPFNARTANTDTVLAVGGGPHGDAPVLVKKGERVVFSSWGSHRSLQNFGDDAHEFRPERWDKLQAETLGFIPFNQGPRACPGRGWVQTEHYALMEASYATVRLLQIFSSVKPRDEKGWRENLGLNLSNLNGTVVELVRDPAAPAAG</sequence>
<proteinExistence type="inferred from homology"/>
<keyword evidence="8" id="KW-0812">Transmembrane</keyword>
<dbReference type="OrthoDB" id="1470350at2759"/>
<evidence type="ECO:0000313" key="9">
    <source>
        <dbReference type="EMBL" id="TPX15828.1"/>
    </source>
</evidence>
<dbReference type="GO" id="GO:0005506">
    <property type="term" value="F:iron ion binding"/>
    <property type="evidence" value="ECO:0007669"/>
    <property type="project" value="InterPro"/>
</dbReference>
<protein>
    <recommendedName>
        <fullName evidence="11">Cytochrome P450</fullName>
    </recommendedName>
</protein>
<dbReference type="PRINTS" id="PR00385">
    <property type="entry name" value="P450"/>
</dbReference>
<evidence type="ECO:0000313" key="10">
    <source>
        <dbReference type="Proteomes" id="UP000319257"/>
    </source>
</evidence>
<comment type="caution">
    <text evidence="9">The sequence shown here is derived from an EMBL/GenBank/DDBJ whole genome shotgun (WGS) entry which is preliminary data.</text>
</comment>
<evidence type="ECO:0000256" key="7">
    <source>
        <dbReference type="RuleBase" id="RU000461"/>
    </source>
</evidence>
<dbReference type="InterPro" id="IPR001128">
    <property type="entry name" value="Cyt_P450"/>
</dbReference>
<dbReference type="PANTHER" id="PTHR24287:SF17">
    <property type="entry name" value="P450, PUTATIVE (EUROFUNG)-RELATED"/>
    <property type="match status" value="1"/>
</dbReference>
<keyword evidence="8" id="KW-0472">Membrane</keyword>
<dbReference type="Proteomes" id="UP000319257">
    <property type="component" value="Unassembled WGS sequence"/>
</dbReference>
<dbReference type="EMBL" id="SKBQ01000001">
    <property type="protein sequence ID" value="TPX15828.1"/>
    <property type="molecule type" value="Genomic_DNA"/>
</dbReference>
<dbReference type="PANTHER" id="PTHR24287">
    <property type="entry name" value="P450, PUTATIVE (EUROFUNG)-RELATED"/>
    <property type="match status" value="1"/>
</dbReference>
<name>A0A507BGJ2_9PEZI</name>
<dbReference type="InterPro" id="IPR036396">
    <property type="entry name" value="Cyt_P450_sf"/>
</dbReference>
<dbReference type="STRING" id="1093900.A0A507BGJ2"/>
<dbReference type="InParanoid" id="A0A507BGJ2"/>
<organism evidence="9 10">
    <name type="scientific">Thyridium curvatum</name>
    <dbReference type="NCBI Taxonomy" id="1093900"/>
    <lineage>
        <taxon>Eukaryota</taxon>
        <taxon>Fungi</taxon>
        <taxon>Dikarya</taxon>
        <taxon>Ascomycota</taxon>
        <taxon>Pezizomycotina</taxon>
        <taxon>Sordariomycetes</taxon>
        <taxon>Sordariomycetidae</taxon>
        <taxon>Thyridiales</taxon>
        <taxon>Thyridiaceae</taxon>
        <taxon>Thyridium</taxon>
    </lineage>
</organism>
<dbReference type="PRINTS" id="PR01239">
    <property type="entry name" value="EP450IICYP52"/>
</dbReference>
<dbReference type="PROSITE" id="PS00086">
    <property type="entry name" value="CYTOCHROME_P450"/>
    <property type="match status" value="1"/>
</dbReference>
<keyword evidence="3 7" id="KW-0479">Metal-binding</keyword>
<dbReference type="GeneID" id="41967609"/>
<dbReference type="InterPro" id="IPR017972">
    <property type="entry name" value="Cyt_P450_CS"/>
</dbReference>
<reference evidence="9 10" key="1">
    <citation type="submission" date="2019-06" db="EMBL/GenBank/DDBJ databases">
        <title>Draft genome sequence of the filamentous fungus Phialemoniopsis curvata isolated from diesel fuel.</title>
        <authorList>
            <person name="Varaljay V.A."/>
            <person name="Lyon W.J."/>
            <person name="Crouch A.L."/>
            <person name="Drake C.E."/>
            <person name="Hollomon J.M."/>
            <person name="Nadeau L.J."/>
            <person name="Nunn H.S."/>
            <person name="Stevenson B.S."/>
            <person name="Bojanowski C.L."/>
            <person name="Crookes-Goodson W.J."/>
        </authorList>
    </citation>
    <scope>NUCLEOTIDE SEQUENCE [LARGE SCALE GENOMIC DNA]</scope>
    <source>
        <strain evidence="9 10">D216</strain>
    </source>
</reference>